<dbReference type="GeneID" id="106460488"/>
<protein>
    <submittedName>
        <fullName evidence="3">Suppressor APC domain-containing protein 2-like isoform X1</fullName>
    </submittedName>
</protein>
<sequence>MKSKKNMLQYVNYTTFSISSADEVYRQILGLIRPASILTDIINGLGAICMPSVFMNNDCILKRMKQLEQERDVLYQGLEAVERARDWYRQEIECVLKKMPYFSQTGAIFEYSTDAYQERQNFQMSRIFEVNQHIAALTESTEKEFPSHMHLTLCQPATFSRMQRDSTQSTIKKLKEQNKMLTQEVSKKSEYITRLEREKSSLIRELFQAKTQHHQEVDYTAFI</sequence>
<keyword evidence="1" id="KW-0175">Coiled coil</keyword>
<organism evidence="2 3">
    <name type="scientific">Limulus polyphemus</name>
    <name type="common">Atlantic horseshoe crab</name>
    <dbReference type="NCBI Taxonomy" id="6850"/>
    <lineage>
        <taxon>Eukaryota</taxon>
        <taxon>Metazoa</taxon>
        <taxon>Ecdysozoa</taxon>
        <taxon>Arthropoda</taxon>
        <taxon>Chelicerata</taxon>
        <taxon>Merostomata</taxon>
        <taxon>Xiphosura</taxon>
        <taxon>Limulidae</taxon>
        <taxon>Limulus</taxon>
    </lineage>
</organism>
<name>A0ABM1SH33_LIMPO</name>
<evidence type="ECO:0000256" key="1">
    <source>
        <dbReference type="SAM" id="Coils"/>
    </source>
</evidence>
<gene>
    <name evidence="3" type="primary">LOC106460488</name>
</gene>
<dbReference type="Pfam" id="PF11414">
    <property type="entry name" value="Suppressor_APC"/>
    <property type="match status" value="1"/>
</dbReference>
<feature type="coiled-coil region" evidence="1">
    <location>
        <begin position="164"/>
        <end position="212"/>
    </location>
</feature>
<dbReference type="PANTHER" id="PTHR14907:SF2">
    <property type="entry name" value="SUPPRESSOR APC DOMAIN-CONTAINING PROTEIN 2"/>
    <property type="match status" value="1"/>
</dbReference>
<dbReference type="PANTHER" id="PTHR14907">
    <property type="entry name" value="FI14130P"/>
    <property type="match status" value="1"/>
</dbReference>
<dbReference type="Proteomes" id="UP000694941">
    <property type="component" value="Unplaced"/>
</dbReference>
<dbReference type="RefSeq" id="XP_022242938.1">
    <property type="nucleotide sequence ID" value="XM_022387230.1"/>
</dbReference>
<accession>A0ABM1SH33</accession>
<dbReference type="Gene3D" id="1.10.287.450">
    <property type="entry name" value="Helix hairpin bin"/>
    <property type="match status" value="1"/>
</dbReference>
<proteinExistence type="predicted"/>
<reference evidence="3" key="1">
    <citation type="submission" date="2025-08" db="UniProtKB">
        <authorList>
            <consortium name="RefSeq"/>
        </authorList>
    </citation>
    <scope>IDENTIFICATION</scope>
    <source>
        <tissue evidence="3">Muscle</tissue>
    </source>
</reference>
<evidence type="ECO:0000313" key="3">
    <source>
        <dbReference type="RefSeq" id="XP_022242938.1"/>
    </source>
</evidence>
<evidence type="ECO:0000313" key="2">
    <source>
        <dbReference type="Proteomes" id="UP000694941"/>
    </source>
</evidence>
<dbReference type="InterPro" id="IPR026828">
    <property type="entry name" value="SAPC2_1/2"/>
</dbReference>
<keyword evidence="2" id="KW-1185">Reference proteome</keyword>